<proteinExistence type="predicted"/>
<organism evidence="1 2">
    <name type="scientific">Thermanaerovibrio velox DSM 12556</name>
    <dbReference type="NCBI Taxonomy" id="926567"/>
    <lineage>
        <taxon>Bacteria</taxon>
        <taxon>Thermotogati</taxon>
        <taxon>Synergistota</taxon>
        <taxon>Synergistia</taxon>
        <taxon>Synergistales</taxon>
        <taxon>Synergistaceae</taxon>
        <taxon>Thermanaerovibrio</taxon>
    </lineage>
</organism>
<dbReference type="HOGENOM" id="CLU_1408143_0_0_0"/>
<dbReference type="EMBL" id="CM001377">
    <property type="protein sequence ID" value="EHM09536.1"/>
    <property type="molecule type" value="Genomic_DNA"/>
</dbReference>
<dbReference type="OrthoDB" id="9790106at2"/>
<sequence length="190" mass="21034">MKMKLNPLRALVPILGLVVGLFLPHLALGVALPPMDYEGYMIYKGPSGAMSYRAYISSSGVRIEGTGTVQIARPDLGVLWTLKTAERTYEERPLENAMPYFSPEGVPGTIDETYSGQELVGGMRCSKSFITRTVGGVKEDLIRWTDQKTGVTVKVGDRYGRWSMEIKNPKLRMLPKGLFEIPKGYVKKGS</sequence>
<reference evidence="1 2" key="1">
    <citation type="submission" date="2011-10" db="EMBL/GenBank/DDBJ databases">
        <title>The Noncontiguous Finished genome of Thermanaerovibrio velox DSM 12556.</title>
        <authorList>
            <consortium name="US DOE Joint Genome Institute (JGI-PGF)"/>
            <person name="Lucas S."/>
            <person name="Copeland A."/>
            <person name="Lapidus A."/>
            <person name="Glavina del Rio T."/>
            <person name="Dalin E."/>
            <person name="Tice H."/>
            <person name="Bruce D."/>
            <person name="Goodwin L."/>
            <person name="Pitluck S."/>
            <person name="Peters L."/>
            <person name="Mikhailova N."/>
            <person name="Teshima H."/>
            <person name="Kyrpides N."/>
            <person name="Mavromatis K."/>
            <person name="Ivanova N."/>
            <person name="Markowitz V."/>
            <person name="Cheng J.-F."/>
            <person name="Hugenholtz P."/>
            <person name="Woyke T."/>
            <person name="Wu D."/>
            <person name="Spring S."/>
            <person name="Brambilla E.-M."/>
            <person name="Klenk H.-P."/>
            <person name="Eisen J.A."/>
        </authorList>
    </citation>
    <scope>NUCLEOTIDE SEQUENCE [LARGE SCALE GENOMIC DNA]</scope>
    <source>
        <strain evidence="1 2">DSM 12556</strain>
    </source>
</reference>
<name>H0UPC3_9BACT</name>
<dbReference type="Proteomes" id="UP000005730">
    <property type="component" value="Chromosome"/>
</dbReference>
<accession>H0UPC3</accession>
<protein>
    <recommendedName>
        <fullName evidence="3">DUF4412 domain-containing protein</fullName>
    </recommendedName>
</protein>
<evidence type="ECO:0000313" key="1">
    <source>
        <dbReference type="EMBL" id="EHM09536.1"/>
    </source>
</evidence>
<dbReference type="eggNOG" id="COG3026">
    <property type="taxonomic scope" value="Bacteria"/>
</dbReference>
<keyword evidence="2" id="KW-1185">Reference proteome</keyword>
<dbReference type="AlphaFoldDB" id="H0UPC3"/>
<gene>
    <name evidence="1" type="ORF">TheveDRAFT_0368</name>
</gene>
<evidence type="ECO:0000313" key="2">
    <source>
        <dbReference type="Proteomes" id="UP000005730"/>
    </source>
</evidence>
<dbReference type="RefSeq" id="WP_006583030.1">
    <property type="nucleotide sequence ID" value="NZ_CM001377.1"/>
</dbReference>
<evidence type="ECO:0008006" key="3">
    <source>
        <dbReference type="Google" id="ProtNLM"/>
    </source>
</evidence>
<dbReference type="STRING" id="926567.TheveDRAFT_0368"/>